<dbReference type="InterPro" id="IPR007110">
    <property type="entry name" value="Ig-like_dom"/>
</dbReference>
<reference evidence="5" key="1">
    <citation type="submission" date="2025-05" db="UniProtKB">
        <authorList>
            <consortium name="EnsemblMetazoa"/>
        </authorList>
    </citation>
    <scope>IDENTIFICATION</scope>
</reference>
<sequence length="185" mass="20901">MLCLIATSIWGRRLDSESPIRVSPPLIVKGPPNDELLFEVPEDKDEYRPVILNCEAEGFPAPRYSWLKNGKPFYYQTYDDRILMQPGRGILGIVKPVNEDSGQYQCFAENEYGIATSNSVFLRREKLDSFKISAPTTVVGNEGEPFKISCNPPGGYPKPKISWVYFLIQVPLKLLIQKEICGLLT</sequence>
<dbReference type="Proteomes" id="UP001652700">
    <property type="component" value="Unplaced"/>
</dbReference>
<dbReference type="Pfam" id="PF13927">
    <property type="entry name" value="Ig_3"/>
    <property type="match status" value="1"/>
</dbReference>
<keyword evidence="3" id="KW-0393">Immunoglobulin domain</keyword>
<dbReference type="Gene3D" id="2.60.40.10">
    <property type="entry name" value="Immunoglobulins"/>
    <property type="match status" value="1"/>
</dbReference>
<dbReference type="SUPFAM" id="SSF48726">
    <property type="entry name" value="Immunoglobulin"/>
    <property type="match status" value="1"/>
</dbReference>
<dbReference type="PANTHER" id="PTHR45080:SF8">
    <property type="entry name" value="IG-LIKE DOMAIN-CONTAINING PROTEIN"/>
    <property type="match status" value="1"/>
</dbReference>
<dbReference type="InterPro" id="IPR003598">
    <property type="entry name" value="Ig_sub2"/>
</dbReference>
<dbReference type="SMART" id="SM00409">
    <property type="entry name" value="IG"/>
    <property type="match status" value="1"/>
</dbReference>
<proteinExistence type="predicted"/>
<dbReference type="PANTHER" id="PTHR45080">
    <property type="entry name" value="CONTACTIN 5"/>
    <property type="match status" value="1"/>
</dbReference>
<keyword evidence="1" id="KW-0732">Signal</keyword>
<dbReference type="InterPro" id="IPR050958">
    <property type="entry name" value="Cell_Adh-Cytoskel_Orgn"/>
</dbReference>
<protein>
    <recommendedName>
        <fullName evidence="4">Ig-like domain-containing protein</fullName>
    </recommendedName>
</protein>
<dbReference type="InterPro" id="IPR013783">
    <property type="entry name" value="Ig-like_fold"/>
</dbReference>
<evidence type="ECO:0000256" key="2">
    <source>
        <dbReference type="ARBA" id="ARBA00023157"/>
    </source>
</evidence>
<keyword evidence="6" id="KW-1185">Reference proteome</keyword>
<dbReference type="SMART" id="SM00408">
    <property type="entry name" value="IGc2"/>
    <property type="match status" value="1"/>
</dbReference>
<evidence type="ECO:0000256" key="1">
    <source>
        <dbReference type="ARBA" id="ARBA00022729"/>
    </source>
</evidence>
<dbReference type="EnsemblMetazoa" id="XM_050663075.1">
    <property type="protein sequence ID" value="XP_050519032.1"/>
    <property type="gene ID" value="LOC126893127"/>
</dbReference>
<dbReference type="InterPro" id="IPR036179">
    <property type="entry name" value="Ig-like_dom_sf"/>
</dbReference>
<evidence type="ECO:0000259" key="4">
    <source>
        <dbReference type="PROSITE" id="PS50835"/>
    </source>
</evidence>
<dbReference type="GeneID" id="126893127"/>
<evidence type="ECO:0000313" key="6">
    <source>
        <dbReference type="Proteomes" id="UP001652700"/>
    </source>
</evidence>
<evidence type="ECO:0000313" key="5">
    <source>
        <dbReference type="EnsemblMetazoa" id="XP_050519032.1"/>
    </source>
</evidence>
<dbReference type="InterPro" id="IPR003599">
    <property type="entry name" value="Ig_sub"/>
</dbReference>
<feature type="domain" description="Ig-like" evidence="4">
    <location>
        <begin position="25"/>
        <end position="121"/>
    </location>
</feature>
<dbReference type="PROSITE" id="PS50835">
    <property type="entry name" value="IG_LIKE"/>
    <property type="match status" value="1"/>
</dbReference>
<dbReference type="RefSeq" id="XP_050519032.1">
    <property type="nucleotide sequence ID" value="XM_050663075.1"/>
</dbReference>
<name>A0ABM5L9B5_DIAVI</name>
<evidence type="ECO:0000256" key="3">
    <source>
        <dbReference type="ARBA" id="ARBA00023319"/>
    </source>
</evidence>
<keyword evidence="2" id="KW-1015">Disulfide bond</keyword>
<organism evidence="5 6">
    <name type="scientific">Diabrotica virgifera virgifera</name>
    <name type="common">western corn rootworm</name>
    <dbReference type="NCBI Taxonomy" id="50390"/>
    <lineage>
        <taxon>Eukaryota</taxon>
        <taxon>Metazoa</taxon>
        <taxon>Ecdysozoa</taxon>
        <taxon>Arthropoda</taxon>
        <taxon>Hexapoda</taxon>
        <taxon>Insecta</taxon>
        <taxon>Pterygota</taxon>
        <taxon>Neoptera</taxon>
        <taxon>Endopterygota</taxon>
        <taxon>Coleoptera</taxon>
        <taxon>Polyphaga</taxon>
        <taxon>Cucujiformia</taxon>
        <taxon>Chrysomeloidea</taxon>
        <taxon>Chrysomelidae</taxon>
        <taxon>Galerucinae</taxon>
        <taxon>Diabroticina</taxon>
        <taxon>Diabroticites</taxon>
        <taxon>Diabrotica</taxon>
    </lineage>
</organism>
<accession>A0ABM5L9B5</accession>